<proteinExistence type="predicted"/>
<protein>
    <recommendedName>
        <fullName evidence="2">DUF7136 domain-containing protein</fullName>
    </recommendedName>
</protein>
<evidence type="ECO:0000259" key="2">
    <source>
        <dbReference type="Pfam" id="PF23584"/>
    </source>
</evidence>
<feature type="domain" description="DUF7136" evidence="2">
    <location>
        <begin position="26"/>
        <end position="240"/>
    </location>
</feature>
<dbReference type="InterPro" id="IPR055560">
    <property type="entry name" value="DUF7136"/>
</dbReference>
<evidence type="ECO:0000313" key="3">
    <source>
        <dbReference type="EMBL" id="KAJ5121106.1"/>
    </source>
</evidence>
<evidence type="ECO:0000313" key="4">
    <source>
        <dbReference type="Proteomes" id="UP001149079"/>
    </source>
</evidence>
<keyword evidence="1" id="KW-0732">Signal</keyword>
<dbReference type="Pfam" id="PF23584">
    <property type="entry name" value="DUF7136"/>
    <property type="match status" value="1"/>
</dbReference>
<dbReference type="Proteomes" id="UP001149079">
    <property type="component" value="Unassembled WGS sequence"/>
</dbReference>
<evidence type="ECO:0000256" key="1">
    <source>
        <dbReference type="SAM" id="SignalP"/>
    </source>
</evidence>
<accession>A0A9W9GJ11</accession>
<dbReference type="GeneID" id="81408981"/>
<dbReference type="RefSeq" id="XP_056517610.1">
    <property type="nucleotide sequence ID" value="XM_056669811.1"/>
</dbReference>
<dbReference type="EMBL" id="JAPQKL010000007">
    <property type="protein sequence ID" value="KAJ5121106.1"/>
    <property type="molecule type" value="Genomic_DNA"/>
</dbReference>
<feature type="signal peptide" evidence="1">
    <location>
        <begin position="1"/>
        <end position="20"/>
    </location>
</feature>
<dbReference type="AlphaFoldDB" id="A0A9W9GJ11"/>
<reference evidence="3" key="2">
    <citation type="journal article" date="2023" name="IMA Fungus">
        <title>Comparative genomic study of the Penicillium genus elucidates a diverse pangenome and 15 lateral gene transfer events.</title>
        <authorList>
            <person name="Petersen C."/>
            <person name="Sorensen T."/>
            <person name="Nielsen M.R."/>
            <person name="Sondergaard T.E."/>
            <person name="Sorensen J.L."/>
            <person name="Fitzpatrick D.A."/>
            <person name="Frisvad J.C."/>
            <person name="Nielsen K.L."/>
        </authorList>
    </citation>
    <scope>NUCLEOTIDE SEQUENCE</scope>
    <source>
        <strain evidence="3">IBT 22155</strain>
    </source>
</reference>
<dbReference type="OrthoDB" id="4490227at2759"/>
<gene>
    <name evidence="3" type="ORF">N7515_009067</name>
</gene>
<feature type="chain" id="PRO_5040951941" description="DUF7136 domain-containing protein" evidence="1">
    <location>
        <begin position="21"/>
        <end position="271"/>
    </location>
</feature>
<name>A0A9W9GJ11_9EURO</name>
<comment type="caution">
    <text evidence="3">The sequence shown here is derived from an EMBL/GenBank/DDBJ whole genome shotgun (WGS) entry which is preliminary data.</text>
</comment>
<reference evidence="3" key="1">
    <citation type="submission" date="2022-11" db="EMBL/GenBank/DDBJ databases">
        <authorList>
            <person name="Petersen C."/>
        </authorList>
    </citation>
    <scope>NUCLEOTIDE SEQUENCE</scope>
    <source>
        <strain evidence="3">IBT 22155</strain>
    </source>
</reference>
<sequence length="271" mass="28813">MFSTKTCAIAVSLMVSLGAADKAVLGVGEVDLIFPRNGTFAPMTITPIVFGIQNPAVIDGLYPILGYGLWTADTSPDNQTDLTYLTDGHLPNKTGPVSFLIDGIANTHNTENQWRFVWRLIWTNCSIPDNETTSELSLGLGDHVIAQSLLFTTKKGATPLNLTTLTADDKCNDAQALTFHATTTMPAPLTDARGETCAVLKSPSPTPTPCKASIAPAAASSISSSLTASYCQYPTPVISCPAKRNGAPINEATSHFRWWLAGVLLVGKLFV</sequence>
<keyword evidence="4" id="KW-1185">Reference proteome</keyword>
<organism evidence="3 4">
    <name type="scientific">Penicillium bovifimosum</name>
    <dbReference type="NCBI Taxonomy" id="126998"/>
    <lineage>
        <taxon>Eukaryota</taxon>
        <taxon>Fungi</taxon>
        <taxon>Dikarya</taxon>
        <taxon>Ascomycota</taxon>
        <taxon>Pezizomycotina</taxon>
        <taxon>Eurotiomycetes</taxon>
        <taxon>Eurotiomycetidae</taxon>
        <taxon>Eurotiales</taxon>
        <taxon>Aspergillaceae</taxon>
        <taxon>Penicillium</taxon>
    </lineage>
</organism>